<dbReference type="EMBL" id="AEAI01000531">
    <property type="protein sequence ID" value="EGH42857.1"/>
    <property type="molecule type" value="Genomic_DNA"/>
</dbReference>
<dbReference type="Proteomes" id="UP000004986">
    <property type="component" value="Unassembled WGS sequence"/>
</dbReference>
<name>F3G707_PSESJ</name>
<gene>
    <name evidence="1" type="primary">astD</name>
    <name evidence="1" type="ORF">PSYPI_10788</name>
</gene>
<dbReference type="HOGENOM" id="CLU_3352981_0_0_6"/>
<protein>
    <submittedName>
        <fullName evidence="1">Succinylglutamic semialdehyde dehydrogenase</fullName>
    </submittedName>
</protein>
<reference evidence="1 2" key="1">
    <citation type="journal article" date="2011" name="PLoS Pathog.">
        <title>Dynamic evolution of pathogenicity revealed by sequencing and comparative genomics of 19 Pseudomonas syringae isolates.</title>
        <authorList>
            <person name="Baltrus D.A."/>
            <person name="Nishimura M.T."/>
            <person name="Romanchuk A."/>
            <person name="Chang J.H."/>
            <person name="Mukhtar M.S."/>
            <person name="Cherkis K."/>
            <person name="Roach J."/>
            <person name="Grant S.R."/>
            <person name="Jones C.D."/>
            <person name="Dangl J.L."/>
        </authorList>
    </citation>
    <scope>NUCLEOTIDE SEQUENCE [LARGE SCALE GENOMIC DNA]</scope>
    <source>
        <strain evidence="1 2">1704B</strain>
    </source>
</reference>
<organism evidence="1 2">
    <name type="scientific">Pseudomonas syringae pv. pisi str. 1704B</name>
    <dbReference type="NCBI Taxonomy" id="629263"/>
    <lineage>
        <taxon>Bacteria</taxon>
        <taxon>Pseudomonadati</taxon>
        <taxon>Pseudomonadota</taxon>
        <taxon>Gammaproteobacteria</taxon>
        <taxon>Pseudomonadales</taxon>
        <taxon>Pseudomonadaceae</taxon>
        <taxon>Pseudomonas</taxon>
        <taxon>Pseudomonas syringae</taxon>
    </lineage>
</organism>
<dbReference type="AlphaFoldDB" id="F3G707"/>
<comment type="caution">
    <text evidence="1">The sequence shown here is derived from an EMBL/GenBank/DDBJ whole genome shotgun (WGS) entry which is preliminary data.</text>
</comment>
<sequence length="37" mass="3933">MNSLYIAGVWQDGQGEVVNSLNPVTQQVLWSGRGASA</sequence>
<proteinExistence type="predicted"/>
<feature type="non-terminal residue" evidence="1">
    <location>
        <position position="37"/>
    </location>
</feature>
<evidence type="ECO:0000313" key="1">
    <source>
        <dbReference type="EMBL" id="EGH42857.1"/>
    </source>
</evidence>
<accession>F3G707</accession>
<keyword evidence="2" id="KW-1185">Reference proteome</keyword>
<evidence type="ECO:0000313" key="2">
    <source>
        <dbReference type="Proteomes" id="UP000004986"/>
    </source>
</evidence>